<keyword evidence="1" id="KW-0732">Signal</keyword>
<evidence type="ECO:0000313" key="4">
    <source>
        <dbReference type="EMBL" id="GEA83726.1"/>
    </source>
</evidence>
<dbReference type="GO" id="GO:0016787">
    <property type="term" value="F:hydrolase activity"/>
    <property type="evidence" value="ECO:0007669"/>
    <property type="project" value="UniProtKB-KW"/>
</dbReference>
<protein>
    <recommendedName>
        <fullName evidence="6">Esterase</fullName>
    </recommendedName>
</protein>
<dbReference type="PANTHER" id="PTHR43037:SF5">
    <property type="entry name" value="FERULOYL ESTERASE"/>
    <property type="match status" value="1"/>
</dbReference>
<evidence type="ECO:0000256" key="3">
    <source>
        <dbReference type="SAM" id="MobiDB-lite"/>
    </source>
</evidence>
<name>A0A4Y3KJB7_9CELL</name>
<keyword evidence="2" id="KW-0378">Hydrolase</keyword>
<dbReference type="InterPro" id="IPR050955">
    <property type="entry name" value="Plant_Biomass_Hydrol_Est"/>
</dbReference>
<dbReference type="GO" id="GO:0005576">
    <property type="term" value="C:extracellular region"/>
    <property type="evidence" value="ECO:0007669"/>
    <property type="project" value="InterPro"/>
</dbReference>
<accession>A0A4Y3KJB7</accession>
<evidence type="ECO:0000256" key="1">
    <source>
        <dbReference type="ARBA" id="ARBA00022729"/>
    </source>
</evidence>
<comment type="caution">
    <text evidence="4">The sequence shown here is derived from an EMBL/GenBank/DDBJ whole genome shotgun (WGS) entry which is preliminary data.</text>
</comment>
<feature type="compositionally biased region" description="Basic and acidic residues" evidence="3">
    <location>
        <begin position="37"/>
        <end position="47"/>
    </location>
</feature>
<evidence type="ECO:0000313" key="5">
    <source>
        <dbReference type="Proteomes" id="UP000320461"/>
    </source>
</evidence>
<proteinExistence type="predicted"/>
<dbReference type="PANTHER" id="PTHR43037">
    <property type="entry name" value="UNNAMED PRODUCT-RELATED"/>
    <property type="match status" value="1"/>
</dbReference>
<evidence type="ECO:0008006" key="6">
    <source>
        <dbReference type="Google" id="ProtNLM"/>
    </source>
</evidence>
<dbReference type="AlphaFoldDB" id="A0A4Y3KJB7"/>
<evidence type="ECO:0000256" key="2">
    <source>
        <dbReference type="ARBA" id="ARBA00022801"/>
    </source>
</evidence>
<dbReference type="Proteomes" id="UP000320461">
    <property type="component" value="Unassembled WGS sequence"/>
</dbReference>
<organism evidence="4 5">
    <name type="scientific">Cellulomonas gelida</name>
    <dbReference type="NCBI Taxonomy" id="1712"/>
    <lineage>
        <taxon>Bacteria</taxon>
        <taxon>Bacillati</taxon>
        <taxon>Actinomycetota</taxon>
        <taxon>Actinomycetes</taxon>
        <taxon>Micrococcales</taxon>
        <taxon>Cellulomonadaceae</taxon>
        <taxon>Cellulomonas</taxon>
    </lineage>
</organism>
<dbReference type="Gene3D" id="3.40.50.1820">
    <property type="entry name" value="alpha/beta hydrolase"/>
    <property type="match status" value="1"/>
</dbReference>
<dbReference type="InterPro" id="IPR029058">
    <property type="entry name" value="AB_hydrolase_fold"/>
</dbReference>
<reference evidence="4 5" key="1">
    <citation type="submission" date="2019-06" db="EMBL/GenBank/DDBJ databases">
        <title>Whole genome shotgun sequence of Cellulomonas gelida NBRC 3748.</title>
        <authorList>
            <person name="Hosoyama A."/>
            <person name="Uohara A."/>
            <person name="Ohji S."/>
            <person name="Ichikawa N."/>
        </authorList>
    </citation>
    <scope>NUCLEOTIDE SEQUENCE [LARGE SCALE GENOMIC DNA]</scope>
    <source>
        <strain evidence="4 5">NBRC 3748</strain>
    </source>
</reference>
<feature type="region of interest" description="Disordered" evidence="3">
    <location>
        <begin position="21"/>
        <end position="56"/>
    </location>
</feature>
<dbReference type="NCBIfam" id="TIGR01840">
    <property type="entry name" value="esterase_phb"/>
    <property type="match status" value="1"/>
</dbReference>
<dbReference type="RefSeq" id="WP_378121926.1">
    <property type="nucleotide sequence ID" value="NZ_JBHSYE010000001.1"/>
</dbReference>
<dbReference type="Pfam" id="PF10503">
    <property type="entry name" value="Esterase_PHB"/>
    <property type="match status" value="1"/>
</dbReference>
<sequence length="340" mass="35434">MALTAGAALALGLVGCTTSDDATTDRATADSATADRAATDRATRGEQTDEATPAATTGTGAFTHVFDFGSNPGGLSMYQYLPAELADPAPVVVAIHYCSGSAQDFRTTGIEQLADSQGFVVVYPQADRLGHCFDVSSTASLTRDGGGDSQSIAQMVEQVQGAHHTDPGRVFVFGYSSGAMMTEVLLAAYPDVFAAGAAFAGVPAGCAATSDPPPGPLRPVPRTPECWGGQVDHTPQEWGDLARAMDPAWTGPRPRVQLWHGTDDAVLLYPNFGEAVEQWTNVLGVSAEPVSTVELDGGWTRTRYGADGDQPPVEAFSLQGGTHTFAVDVAAMARFFGLDD</sequence>
<dbReference type="EMBL" id="BJLQ01000007">
    <property type="protein sequence ID" value="GEA83726.1"/>
    <property type="molecule type" value="Genomic_DNA"/>
</dbReference>
<dbReference type="SUPFAM" id="SSF53474">
    <property type="entry name" value="alpha/beta-Hydrolases"/>
    <property type="match status" value="2"/>
</dbReference>
<keyword evidence="5" id="KW-1185">Reference proteome</keyword>
<gene>
    <name evidence="4" type="ORF">CGE01nite_09770</name>
</gene>
<dbReference type="InterPro" id="IPR010126">
    <property type="entry name" value="Esterase_phb"/>
</dbReference>